<keyword evidence="3" id="KW-1185">Reference proteome</keyword>
<protein>
    <submittedName>
        <fullName evidence="2">Uncharacterized protein</fullName>
    </submittedName>
</protein>
<dbReference type="EMBL" id="JBHUMZ010000013">
    <property type="protein sequence ID" value="MFD2638094.1"/>
    <property type="molecule type" value="Genomic_DNA"/>
</dbReference>
<accession>A0ABW5Q7Z0</accession>
<feature type="transmembrane region" description="Helical" evidence="1">
    <location>
        <begin position="78"/>
        <end position="97"/>
    </location>
</feature>
<name>A0ABW5Q7Z0_9BACI</name>
<dbReference type="RefSeq" id="WP_377327672.1">
    <property type="nucleotide sequence ID" value="NZ_JBHUMZ010000013.1"/>
</dbReference>
<keyword evidence="1" id="KW-0472">Membrane</keyword>
<evidence type="ECO:0000313" key="2">
    <source>
        <dbReference type="EMBL" id="MFD2638094.1"/>
    </source>
</evidence>
<feature type="transmembrane region" description="Helical" evidence="1">
    <location>
        <begin position="38"/>
        <end position="58"/>
    </location>
</feature>
<comment type="caution">
    <text evidence="2">The sequence shown here is derived from an EMBL/GenBank/DDBJ whole genome shotgun (WGS) entry which is preliminary data.</text>
</comment>
<sequence>MKNKLLFWVFFIILIIINSYLYRLFFMKVQFIPDSLETSVFMPFVIILLYILGVIPFTAYISEELVKFIANQKKATRIVLINAIILTPILVASLMYYNEYKEKGLVEAMDYESDEFEGLMVMGLDIRTTQKEHADEIMEFLSRYNVKKMRDSEWDSFIGEKGISLNIQTEDRPIFTSIFESRLRLNTEYYEVINGPIDVDWLFNYVESIKTVVN</sequence>
<keyword evidence="1" id="KW-1133">Transmembrane helix</keyword>
<organism evidence="2 3">
    <name type="scientific">Piscibacillus salipiscarius</name>
    <dbReference type="NCBI Taxonomy" id="299480"/>
    <lineage>
        <taxon>Bacteria</taxon>
        <taxon>Bacillati</taxon>
        <taxon>Bacillota</taxon>
        <taxon>Bacilli</taxon>
        <taxon>Bacillales</taxon>
        <taxon>Bacillaceae</taxon>
        <taxon>Piscibacillus</taxon>
    </lineage>
</organism>
<dbReference type="Proteomes" id="UP001597452">
    <property type="component" value="Unassembled WGS sequence"/>
</dbReference>
<reference evidence="3" key="1">
    <citation type="journal article" date="2019" name="Int. J. Syst. Evol. Microbiol.">
        <title>The Global Catalogue of Microorganisms (GCM) 10K type strain sequencing project: providing services to taxonomists for standard genome sequencing and annotation.</title>
        <authorList>
            <consortium name="The Broad Institute Genomics Platform"/>
            <consortium name="The Broad Institute Genome Sequencing Center for Infectious Disease"/>
            <person name="Wu L."/>
            <person name="Ma J."/>
        </authorList>
    </citation>
    <scope>NUCLEOTIDE SEQUENCE [LARGE SCALE GENOMIC DNA]</scope>
    <source>
        <strain evidence="3">TISTR 1571</strain>
    </source>
</reference>
<evidence type="ECO:0000256" key="1">
    <source>
        <dbReference type="SAM" id="Phobius"/>
    </source>
</evidence>
<evidence type="ECO:0000313" key="3">
    <source>
        <dbReference type="Proteomes" id="UP001597452"/>
    </source>
</evidence>
<keyword evidence="1" id="KW-0812">Transmembrane</keyword>
<gene>
    <name evidence="2" type="ORF">ACFSW4_04330</name>
</gene>
<proteinExistence type="predicted"/>
<feature type="transmembrane region" description="Helical" evidence="1">
    <location>
        <begin position="6"/>
        <end position="26"/>
    </location>
</feature>